<protein>
    <submittedName>
        <fullName evidence="2">Uncharacterized protein</fullName>
    </submittedName>
</protein>
<reference evidence="2 3" key="1">
    <citation type="submission" date="2020-05" db="EMBL/GenBank/DDBJ databases">
        <title>DNA-SIP metagenomic assembled genomes.</title>
        <authorList>
            <person name="Yu J."/>
        </authorList>
    </citation>
    <scope>NUCLEOTIDE SEQUENCE [LARGE SCALE GENOMIC DNA]</scope>
    <source>
        <strain evidence="2">Bin5.27</strain>
    </source>
</reference>
<comment type="caution">
    <text evidence="2">The sequence shown here is derived from an EMBL/GenBank/DDBJ whole genome shotgun (WGS) entry which is preliminary data.</text>
</comment>
<accession>A0A850C350</accession>
<sequence length="132" mass="14855">MLRLRSSLTTGLIAAAAGAIGMALMPLIEGLDVDYFEIGTLYAIGVGAGVVFLIWCATFPWSGFVIEDGRLRERGGRVYGELEPGDTWAVADGRIWIRRQSGETEQIRWVSRRWVNRRDWERLEAALAKQDR</sequence>
<organism evidence="2 3">
    <name type="scientific">Glycomyces artemisiae</name>
    <dbReference type="NCBI Taxonomy" id="1076443"/>
    <lineage>
        <taxon>Bacteria</taxon>
        <taxon>Bacillati</taxon>
        <taxon>Actinomycetota</taxon>
        <taxon>Actinomycetes</taxon>
        <taxon>Glycomycetales</taxon>
        <taxon>Glycomycetaceae</taxon>
        <taxon>Glycomyces</taxon>
    </lineage>
</organism>
<name>A0A850C350_9ACTN</name>
<evidence type="ECO:0000256" key="1">
    <source>
        <dbReference type="SAM" id="Phobius"/>
    </source>
</evidence>
<evidence type="ECO:0000313" key="3">
    <source>
        <dbReference type="Proteomes" id="UP000574690"/>
    </source>
</evidence>
<gene>
    <name evidence="2" type="ORF">HOQ43_08255</name>
</gene>
<keyword evidence="1" id="KW-1133">Transmembrane helix</keyword>
<evidence type="ECO:0000313" key="2">
    <source>
        <dbReference type="EMBL" id="NUQ88439.1"/>
    </source>
</evidence>
<feature type="transmembrane region" description="Helical" evidence="1">
    <location>
        <begin position="7"/>
        <end position="28"/>
    </location>
</feature>
<keyword evidence="1" id="KW-0812">Transmembrane</keyword>
<dbReference type="EMBL" id="JABFXE010000350">
    <property type="protein sequence ID" value="NUQ88439.1"/>
    <property type="molecule type" value="Genomic_DNA"/>
</dbReference>
<dbReference type="AlphaFoldDB" id="A0A850C350"/>
<feature type="transmembrane region" description="Helical" evidence="1">
    <location>
        <begin position="40"/>
        <end position="66"/>
    </location>
</feature>
<keyword evidence="1" id="KW-0472">Membrane</keyword>
<dbReference type="Proteomes" id="UP000574690">
    <property type="component" value="Unassembled WGS sequence"/>
</dbReference>
<proteinExistence type="predicted"/>